<proteinExistence type="predicted"/>
<dbReference type="EMBL" id="MOBY01000002">
    <property type="protein sequence ID" value="RON97692.1"/>
    <property type="molecule type" value="Genomic_DNA"/>
</dbReference>
<reference evidence="1 2" key="1">
    <citation type="submission" date="2016-10" db="EMBL/GenBank/DDBJ databases">
        <title>Comparative genome analysis of multiple Pseudomonas spp. focuses on biocontrol and plant growth promoting traits.</title>
        <authorList>
            <person name="Tao X.-Y."/>
            <person name="Taylor C.G."/>
        </authorList>
    </citation>
    <scope>NUCLEOTIDE SEQUENCE [LARGE SCALE GENOMIC DNA]</scope>
    <source>
        <strain evidence="1 2">2F9</strain>
    </source>
</reference>
<dbReference type="AlphaFoldDB" id="A0A423NHJ4"/>
<comment type="caution">
    <text evidence="1">The sequence shown here is derived from an EMBL/GenBank/DDBJ whole genome shotgun (WGS) entry which is preliminary data.</text>
</comment>
<name>A0A423NHJ4_PSEFL</name>
<gene>
    <name evidence="1" type="ORF">BK672_05155</name>
</gene>
<organism evidence="1 2">
    <name type="scientific">Pseudomonas fluorescens</name>
    <dbReference type="NCBI Taxonomy" id="294"/>
    <lineage>
        <taxon>Bacteria</taxon>
        <taxon>Pseudomonadati</taxon>
        <taxon>Pseudomonadota</taxon>
        <taxon>Gammaproteobacteria</taxon>
        <taxon>Pseudomonadales</taxon>
        <taxon>Pseudomonadaceae</taxon>
        <taxon>Pseudomonas</taxon>
    </lineage>
</organism>
<evidence type="ECO:0000313" key="2">
    <source>
        <dbReference type="Proteomes" id="UP000283650"/>
    </source>
</evidence>
<protein>
    <submittedName>
        <fullName evidence="1">Uncharacterized protein</fullName>
    </submittedName>
</protein>
<sequence length="165" mass="18746">MKRVNSIPSVTDTQAYCSWKKQWSSQEDLDVHSYIFDQCRPDHVLMFSNMLFPDFVVAEGGVFLGRNFSDEVFDRCIALASGDLSKTEQLLNVVRIYDVFGQGARDVSDDVFLQLCNVIGFSWRMVLKEKFPEKIFCVEVSNSEQNYGPDITFYQVGPLSLGSGK</sequence>
<accession>A0A423NHJ4</accession>
<evidence type="ECO:0000313" key="1">
    <source>
        <dbReference type="EMBL" id="RON97692.1"/>
    </source>
</evidence>
<dbReference type="RefSeq" id="WP_123374999.1">
    <property type="nucleotide sequence ID" value="NZ_MOBY01000002.1"/>
</dbReference>
<dbReference type="Proteomes" id="UP000283650">
    <property type="component" value="Unassembled WGS sequence"/>
</dbReference>